<sequence>MSQLTVSNHHHNKLIEQFFALVRISRNMTRGRSIAAPIAATLFAATVAWRYFVSRRKKVAHFLNIPTPKGSNIFIGHLGALYSHSTETFQQWHRELGPIYHFNLGTQKCIVVADPIMTHELFSSMGKITSDRPHEPSLLHDFGGDNTRGIVLGLPNSKAWTTLRKSALNALGPKKIKEANPILSREADEFLELVATGENINPLVPLLRVSLNFILLTVFSLRTTSIEDPLYKKSIEVIGASMNLSDLKNVVSRLIPILKIIDPFIGTRKLVFNTHEKIFRPFYVGLIEKALDADDGNITKALNNELNQGKRGNYANMLHTLNDLLTAGTDTTAVTMAWGFLQISTKPDTQKKIQQEIDDFVNKNGRLPYFWERDELPYMIATQRECMRLRPTTEFGVTHVVAEDFEWRGNIIPKNTWLMSNMLGAHMDPEKYPNPEEFRPERFLSKSETMAASANRNVEDRDQFNFGWGRRICVGTHLAETQMFNVWVRVLHRCNIKPALDKNGVEVPQSLETVKPLSGPIVVSPSPFELRFVPRNKD</sequence>
<reference evidence="8" key="1">
    <citation type="journal article" date="2022" name="IScience">
        <title>Evolution of zygomycete secretomes and the origins of terrestrial fungal ecologies.</title>
        <authorList>
            <person name="Chang Y."/>
            <person name="Wang Y."/>
            <person name="Mondo S."/>
            <person name="Ahrendt S."/>
            <person name="Andreopoulos W."/>
            <person name="Barry K."/>
            <person name="Beard J."/>
            <person name="Benny G.L."/>
            <person name="Blankenship S."/>
            <person name="Bonito G."/>
            <person name="Cuomo C."/>
            <person name="Desiro A."/>
            <person name="Gervers K.A."/>
            <person name="Hundley H."/>
            <person name="Kuo A."/>
            <person name="LaButti K."/>
            <person name="Lang B.F."/>
            <person name="Lipzen A."/>
            <person name="O'Donnell K."/>
            <person name="Pangilinan J."/>
            <person name="Reynolds N."/>
            <person name="Sandor L."/>
            <person name="Smith M.E."/>
            <person name="Tsang A."/>
            <person name="Grigoriev I.V."/>
            <person name="Stajich J.E."/>
            <person name="Spatafora J.W."/>
        </authorList>
    </citation>
    <scope>NUCLEOTIDE SEQUENCE</scope>
    <source>
        <strain evidence="8">RSA 2281</strain>
    </source>
</reference>
<dbReference type="InterPro" id="IPR001128">
    <property type="entry name" value="Cyt_P450"/>
</dbReference>
<comment type="similarity">
    <text evidence="6">Belongs to the cytochrome P450 family.</text>
</comment>
<evidence type="ECO:0000313" key="8">
    <source>
        <dbReference type="EMBL" id="KAI9278979.1"/>
    </source>
</evidence>
<dbReference type="Gene3D" id="1.10.630.10">
    <property type="entry name" value="Cytochrome P450"/>
    <property type="match status" value="1"/>
</dbReference>
<comment type="cofactor">
    <cofactor evidence="5">
        <name>heme</name>
        <dbReference type="ChEBI" id="CHEBI:30413"/>
    </cofactor>
</comment>
<dbReference type="GO" id="GO:0016705">
    <property type="term" value="F:oxidoreductase activity, acting on paired donors, with incorporation or reduction of molecular oxygen"/>
    <property type="evidence" value="ECO:0007669"/>
    <property type="project" value="InterPro"/>
</dbReference>
<evidence type="ECO:0000256" key="4">
    <source>
        <dbReference type="ARBA" id="ARBA00023033"/>
    </source>
</evidence>
<gene>
    <name evidence="8" type="ORF">BDA99DRAFT_456020</name>
</gene>
<dbReference type="PRINTS" id="PR00463">
    <property type="entry name" value="EP450I"/>
</dbReference>
<evidence type="ECO:0000256" key="3">
    <source>
        <dbReference type="ARBA" id="ARBA00023004"/>
    </source>
</evidence>
<evidence type="ECO:0000256" key="6">
    <source>
        <dbReference type="RuleBase" id="RU000461"/>
    </source>
</evidence>
<accession>A0AAD5KRX5</accession>
<keyword evidence="1 5" id="KW-0479">Metal-binding</keyword>
<proteinExistence type="inferred from homology"/>
<dbReference type="GO" id="GO:0004497">
    <property type="term" value="F:monooxygenase activity"/>
    <property type="evidence" value="ECO:0007669"/>
    <property type="project" value="UniProtKB-KW"/>
</dbReference>
<organism evidence="8 9">
    <name type="scientific">Phascolomyces articulosus</name>
    <dbReference type="NCBI Taxonomy" id="60185"/>
    <lineage>
        <taxon>Eukaryota</taxon>
        <taxon>Fungi</taxon>
        <taxon>Fungi incertae sedis</taxon>
        <taxon>Mucoromycota</taxon>
        <taxon>Mucoromycotina</taxon>
        <taxon>Mucoromycetes</taxon>
        <taxon>Mucorales</taxon>
        <taxon>Lichtheimiaceae</taxon>
        <taxon>Phascolomyces</taxon>
    </lineage>
</organism>
<name>A0AAD5KRX5_9FUNG</name>
<keyword evidence="7" id="KW-0812">Transmembrane</keyword>
<dbReference type="SUPFAM" id="SSF48264">
    <property type="entry name" value="Cytochrome P450"/>
    <property type="match status" value="1"/>
</dbReference>
<keyword evidence="3 5" id="KW-0408">Iron</keyword>
<dbReference type="GO" id="GO:0020037">
    <property type="term" value="F:heme binding"/>
    <property type="evidence" value="ECO:0007669"/>
    <property type="project" value="InterPro"/>
</dbReference>
<evidence type="ECO:0000256" key="1">
    <source>
        <dbReference type="ARBA" id="ARBA00022723"/>
    </source>
</evidence>
<dbReference type="PANTHER" id="PTHR46300:SF2">
    <property type="entry name" value="CYTOCHROME P450 MONOOXYGENASE ALNH-RELATED"/>
    <property type="match status" value="1"/>
</dbReference>
<dbReference type="PRINTS" id="PR00385">
    <property type="entry name" value="P450"/>
</dbReference>
<evidence type="ECO:0000256" key="7">
    <source>
        <dbReference type="SAM" id="Phobius"/>
    </source>
</evidence>
<evidence type="ECO:0000256" key="2">
    <source>
        <dbReference type="ARBA" id="ARBA00023002"/>
    </source>
</evidence>
<protein>
    <submittedName>
        <fullName evidence="8">Cytochrome P450</fullName>
    </submittedName>
</protein>
<keyword evidence="4 6" id="KW-0503">Monooxygenase</keyword>
<dbReference type="InterPro" id="IPR002401">
    <property type="entry name" value="Cyt_P450_E_grp-I"/>
</dbReference>
<reference evidence="8" key="2">
    <citation type="submission" date="2023-02" db="EMBL/GenBank/DDBJ databases">
        <authorList>
            <consortium name="DOE Joint Genome Institute"/>
            <person name="Mondo S.J."/>
            <person name="Chang Y."/>
            <person name="Wang Y."/>
            <person name="Ahrendt S."/>
            <person name="Andreopoulos W."/>
            <person name="Barry K."/>
            <person name="Beard J."/>
            <person name="Benny G.L."/>
            <person name="Blankenship S."/>
            <person name="Bonito G."/>
            <person name="Cuomo C."/>
            <person name="Desiro A."/>
            <person name="Gervers K.A."/>
            <person name="Hundley H."/>
            <person name="Kuo A."/>
            <person name="LaButti K."/>
            <person name="Lang B.F."/>
            <person name="Lipzen A."/>
            <person name="O'Donnell K."/>
            <person name="Pangilinan J."/>
            <person name="Reynolds N."/>
            <person name="Sandor L."/>
            <person name="Smith M.W."/>
            <person name="Tsang A."/>
            <person name="Grigoriev I.V."/>
            <person name="Stajich J.E."/>
            <person name="Spatafora J.W."/>
        </authorList>
    </citation>
    <scope>NUCLEOTIDE SEQUENCE</scope>
    <source>
        <strain evidence="8">RSA 2281</strain>
    </source>
</reference>
<dbReference type="InterPro" id="IPR036396">
    <property type="entry name" value="Cyt_P450_sf"/>
</dbReference>
<dbReference type="Pfam" id="PF00067">
    <property type="entry name" value="p450"/>
    <property type="match status" value="1"/>
</dbReference>
<keyword evidence="5 6" id="KW-0349">Heme</keyword>
<evidence type="ECO:0000256" key="5">
    <source>
        <dbReference type="PIRSR" id="PIRSR602401-1"/>
    </source>
</evidence>
<dbReference type="AlphaFoldDB" id="A0AAD5KRX5"/>
<keyword evidence="2 6" id="KW-0560">Oxidoreductase</keyword>
<dbReference type="Proteomes" id="UP001209540">
    <property type="component" value="Unassembled WGS sequence"/>
</dbReference>
<feature type="binding site" description="axial binding residue" evidence="5">
    <location>
        <position position="473"/>
    </location>
    <ligand>
        <name>heme</name>
        <dbReference type="ChEBI" id="CHEBI:30413"/>
    </ligand>
    <ligandPart>
        <name>Fe</name>
        <dbReference type="ChEBI" id="CHEBI:18248"/>
    </ligandPart>
</feature>
<dbReference type="PANTHER" id="PTHR46300">
    <property type="entry name" value="P450, PUTATIVE (EUROFUNG)-RELATED-RELATED"/>
    <property type="match status" value="1"/>
</dbReference>
<keyword evidence="9" id="KW-1185">Reference proteome</keyword>
<dbReference type="InterPro" id="IPR017972">
    <property type="entry name" value="Cyt_P450_CS"/>
</dbReference>
<dbReference type="InterPro" id="IPR050364">
    <property type="entry name" value="Cytochrome_P450_fung"/>
</dbReference>
<dbReference type="GO" id="GO:0005506">
    <property type="term" value="F:iron ion binding"/>
    <property type="evidence" value="ECO:0007669"/>
    <property type="project" value="InterPro"/>
</dbReference>
<comment type="caution">
    <text evidence="8">The sequence shown here is derived from an EMBL/GenBank/DDBJ whole genome shotgun (WGS) entry which is preliminary data.</text>
</comment>
<evidence type="ECO:0000313" key="9">
    <source>
        <dbReference type="Proteomes" id="UP001209540"/>
    </source>
</evidence>
<dbReference type="PROSITE" id="PS00086">
    <property type="entry name" value="CYTOCHROME_P450"/>
    <property type="match status" value="1"/>
</dbReference>
<dbReference type="EMBL" id="JAIXMP010000001">
    <property type="protein sequence ID" value="KAI9278979.1"/>
    <property type="molecule type" value="Genomic_DNA"/>
</dbReference>
<feature type="transmembrane region" description="Helical" evidence="7">
    <location>
        <begin position="34"/>
        <end position="53"/>
    </location>
</feature>
<keyword evidence="7" id="KW-0472">Membrane</keyword>
<keyword evidence="7" id="KW-1133">Transmembrane helix</keyword>